<dbReference type="Proteomes" id="UP000057737">
    <property type="component" value="Unassembled WGS sequence"/>
</dbReference>
<dbReference type="Gene3D" id="1.10.760.10">
    <property type="entry name" value="Cytochrome c-like domain"/>
    <property type="match status" value="1"/>
</dbReference>
<dbReference type="OrthoDB" id="335174at2"/>
<dbReference type="Pfam" id="PF13442">
    <property type="entry name" value="Cytochrome_CBB3"/>
    <property type="match status" value="1"/>
</dbReference>
<dbReference type="InterPro" id="IPR009056">
    <property type="entry name" value="Cyt_c-like_dom"/>
</dbReference>
<dbReference type="GO" id="GO:0020037">
    <property type="term" value="F:heme binding"/>
    <property type="evidence" value="ECO:0007669"/>
    <property type="project" value="InterPro"/>
</dbReference>
<dbReference type="GO" id="GO:0009055">
    <property type="term" value="F:electron transfer activity"/>
    <property type="evidence" value="ECO:0007669"/>
    <property type="project" value="InterPro"/>
</dbReference>
<accession>A0A120FPJ6</accession>
<dbReference type="EMBL" id="LNCU01000045">
    <property type="protein sequence ID" value="KWV57062.1"/>
    <property type="molecule type" value="Genomic_DNA"/>
</dbReference>
<dbReference type="PANTHER" id="PTHR40394">
    <property type="entry name" value="LIPOPROTEIN-RELATED"/>
    <property type="match status" value="1"/>
</dbReference>
<feature type="domain" description="Cytochrome c" evidence="6">
    <location>
        <begin position="74"/>
        <end position="159"/>
    </location>
</feature>
<dbReference type="RefSeq" id="WP_066506161.1">
    <property type="nucleotide sequence ID" value="NZ_LNCU01000045.1"/>
</dbReference>
<keyword evidence="3 4" id="KW-0408">Iron</keyword>
<keyword evidence="1 4" id="KW-0349">Heme</keyword>
<keyword evidence="2 4" id="KW-0479">Metal-binding</keyword>
<organism evidence="7 8">
    <name type="scientific">Bradyrhizobium macuxiense</name>
    <dbReference type="NCBI Taxonomy" id="1755647"/>
    <lineage>
        <taxon>Bacteria</taxon>
        <taxon>Pseudomonadati</taxon>
        <taxon>Pseudomonadota</taxon>
        <taxon>Alphaproteobacteria</taxon>
        <taxon>Hyphomicrobiales</taxon>
        <taxon>Nitrobacteraceae</taxon>
        <taxon>Bradyrhizobium</taxon>
    </lineage>
</organism>
<dbReference type="PANTHER" id="PTHR40394:SF2">
    <property type="entry name" value="QUINOL:CYTOCHROME C OXIDOREDUCTASE MEMBRANE PROTEIN"/>
    <property type="match status" value="1"/>
</dbReference>
<reference evidence="7 8" key="1">
    <citation type="submission" date="2015-11" db="EMBL/GenBank/DDBJ databases">
        <title>Draft Genome Sequence of the Strain BR 10303 (Bradyrhizobium sp.) isolated from nodules of Centrolobium paraense.</title>
        <authorList>
            <person name="Zelli J.E."/>
            <person name="Simoes-Araujo J.L."/>
            <person name="Barauna A.C."/>
            <person name="Silva K."/>
        </authorList>
    </citation>
    <scope>NUCLEOTIDE SEQUENCE [LARGE SCALE GENOMIC DNA]</scope>
    <source>
        <strain evidence="7 8">BR 10303</strain>
    </source>
</reference>
<evidence type="ECO:0000313" key="8">
    <source>
        <dbReference type="Proteomes" id="UP000057737"/>
    </source>
</evidence>
<keyword evidence="8" id="KW-1185">Reference proteome</keyword>
<evidence type="ECO:0000256" key="4">
    <source>
        <dbReference type="PROSITE-ProRule" id="PRU00433"/>
    </source>
</evidence>
<protein>
    <submittedName>
        <fullName evidence="7">Cytochrome C</fullName>
    </submittedName>
</protein>
<feature type="signal peptide" evidence="5">
    <location>
        <begin position="1"/>
        <end position="19"/>
    </location>
</feature>
<evidence type="ECO:0000256" key="5">
    <source>
        <dbReference type="SAM" id="SignalP"/>
    </source>
</evidence>
<dbReference type="AlphaFoldDB" id="A0A120FPJ6"/>
<proteinExistence type="predicted"/>
<evidence type="ECO:0000256" key="3">
    <source>
        <dbReference type="ARBA" id="ARBA00023004"/>
    </source>
</evidence>
<evidence type="ECO:0000259" key="6">
    <source>
        <dbReference type="PROSITE" id="PS51007"/>
    </source>
</evidence>
<dbReference type="GO" id="GO:0046872">
    <property type="term" value="F:metal ion binding"/>
    <property type="evidence" value="ECO:0007669"/>
    <property type="project" value="UniProtKB-KW"/>
</dbReference>
<evidence type="ECO:0000256" key="1">
    <source>
        <dbReference type="ARBA" id="ARBA00022617"/>
    </source>
</evidence>
<dbReference type="PROSITE" id="PS51257">
    <property type="entry name" value="PROKAR_LIPOPROTEIN"/>
    <property type="match status" value="1"/>
</dbReference>
<evidence type="ECO:0000313" key="7">
    <source>
        <dbReference type="EMBL" id="KWV57062.1"/>
    </source>
</evidence>
<keyword evidence="5" id="KW-0732">Signal</keyword>
<dbReference type="InterPro" id="IPR036909">
    <property type="entry name" value="Cyt_c-like_dom_sf"/>
</dbReference>
<dbReference type="PROSITE" id="PS51007">
    <property type="entry name" value="CYTC"/>
    <property type="match status" value="1"/>
</dbReference>
<dbReference type="SUPFAM" id="SSF46626">
    <property type="entry name" value="Cytochrome c"/>
    <property type="match status" value="1"/>
</dbReference>
<comment type="caution">
    <text evidence="7">The sequence shown here is derived from an EMBL/GenBank/DDBJ whole genome shotgun (WGS) entry which is preliminary data.</text>
</comment>
<name>A0A120FPJ6_9BRAD</name>
<feature type="chain" id="PRO_5007165507" evidence="5">
    <location>
        <begin position="20"/>
        <end position="177"/>
    </location>
</feature>
<evidence type="ECO:0000256" key="2">
    <source>
        <dbReference type="ARBA" id="ARBA00022723"/>
    </source>
</evidence>
<sequence length="177" mass="18946">MRRIAAQLLGIALCAGLLAGCDLSMTEQRKLATNSPTSLWPDGTTARPLPAGVVAQGDLDRDAAARPPPPVTEALLVRGRERFGIFCAPCHGLAGDGDGVIVAHGFPAPPSYHIDRLLAAPAQHFYGVMTNGYGVMFSYGDRVPPHDRWAIAAYIRALQLSRRTKVADVPDVAEHIR</sequence>
<gene>
    <name evidence="7" type="ORF">AS156_03625</name>
</gene>